<dbReference type="Pfam" id="PF00005">
    <property type="entry name" value="ABC_tran"/>
    <property type="match status" value="1"/>
</dbReference>
<evidence type="ECO:0000256" key="3">
    <source>
        <dbReference type="ARBA" id="ARBA00022840"/>
    </source>
</evidence>
<name>A0ABY6D194_9BACT</name>
<dbReference type="Pfam" id="PF08402">
    <property type="entry name" value="TOBE_2"/>
    <property type="match status" value="1"/>
</dbReference>
<protein>
    <submittedName>
        <fullName evidence="5">ABC transporter ATP-binding protein</fullName>
    </submittedName>
</protein>
<accession>A0ABY6D194</accession>
<dbReference type="EMBL" id="CP106735">
    <property type="protein sequence ID" value="UXX79949.1"/>
    <property type="molecule type" value="Genomic_DNA"/>
</dbReference>
<dbReference type="SUPFAM" id="SSF52540">
    <property type="entry name" value="P-loop containing nucleoside triphosphate hydrolases"/>
    <property type="match status" value="1"/>
</dbReference>
<keyword evidence="6" id="KW-1185">Reference proteome</keyword>
<dbReference type="Proteomes" id="UP001062165">
    <property type="component" value="Chromosome"/>
</dbReference>
<feature type="domain" description="ABC transporter" evidence="4">
    <location>
        <begin position="2"/>
        <end position="235"/>
    </location>
</feature>
<dbReference type="RefSeq" id="WP_263051680.1">
    <property type="nucleotide sequence ID" value="NZ_CP106735.1"/>
</dbReference>
<dbReference type="SMART" id="SM00382">
    <property type="entry name" value="AAA"/>
    <property type="match status" value="1"/>
</dbReference>
<organism evidence="5 6">
    <name type="scientific">Reichenbachiella carrageenanivorans</name>
    <dbReference type="NCBI Taxonomy" id="2979869"/>
    <lineage>
        <taxon>Bacteria</taxon>
        <taxon>Pseudomonadati</taxon>
        <taxon>Bacteroidota</taxon>
        <taxon>Cytophagia</taxon>
        <taxon>Cytophagales</taxon>
        <taxon>Reichenbachiellaceae</taxon>
        <taxon>Reichenbachiella</taxon>
    </lineage>
</organism>
<sequence length="309" mass="34363">MIQVSNVSKSYTPESVALQPITFNIEAGEVVYIIGESGSGKSTLLKIIAGLEDADSGNVRLDDLEITGPAHNLVPGYDELAYVPQDFKLQQFWTVATNIAKKISHYPYADKMDRVEELLKLCKLEAYADRYPRELSGGQQQRIAMAAAVSDEPEVVLLDEPFSNLDLPMKAAVRKDIIGMLRKLGITVVLVSHDPAEALAVADKIIILQEGKLEQIGRPVDLYQNPTSHYAAKFLGPINELTLEKEVKLIRPEAIALDPKGKYAGKVMDCIFMGMHYHVILQSDWSRDELLIYSDQPYASGQLLKFCIR</sequence>
<dbReference type="GO" id="GO:0005524">
    <property type="term" value="F:ATP binding"/>
    <property type="evidence" value="ECO:0007669"/>
    <property type="project" value="UniProtKB-KW"/>
</dbReference>
<dbReference type="PANTHER" id="PTHR42781:SF4">
    <property type="entry name" value="SPERMIDINE_PUTRESCINE IMPORT ATP-BINDING PROTEIN POTA"/>
    <property type="match status" value="1"/>
</dbReference>
<proteinExistence type="predicted"/>
<dbReference type="PROSITE" id="PS50893">
    <property type="entry name" value="ABC_TRANSPORTER_2"/>
    <property type="match status" value="1"/>
</dbReference>
<evidence type="ECO:0000259" key="4">
    <source>
        <dbReference type="PROSITE" id="PS50893"/>
    </source>
</evidence>
<evidence type="ECO:0000313" key="5">
    <source>
        <dbReference type="EMBL" id="UXX79949.1"/>
    </source>
</evidence>
<keyword evidence="2" id="KW-0547">Nucleotide-binding</keyword>
<dbReference type="InterPro" id="IPR003593">
    <property type="entry name" value="AAA+_ATPase"/>
</dbReference>
<dbReference type="PANTHER" id="PTHR42781">
    <property type="entry name" value="SPERMIDINE/PUTRESCINE IMPORT ATP-BINDING PROTEIN POTA"/>
    <property type="match status" value="1"/>
</dbReference>
<reference evidence="5" key="1">
    <citation type="submission" date="2022-10" db="EMBL/GenBank/DDBJ databases">
        <title>Comparative genomics and taxonomic characterization of three novel marine species of genus Reichenbachiella exhibiting antioxidant and polysaccharide degradation activities.</title>
        <authorList>
            <person name="Muhammad N."/>
            <person name="Lee Y.-J."/>
            <person name="Ko J."/>
            <person name="Kim S.-G."/>
        </authorList>
    </citation>
    <scope>NUCLEOTIDE SEQUENCE</scope>
    <source>
        <strain evidence="5">Wsw4-B4</strain>
    </source>
</reference>
<dbReference type="PROSITE" id="PS00675">
    <property type="entry name" value="SIGMA54_INTERACT_1"/>
    <property type="match status" value="1"/>
</dbReference>
<dbReference type="InterPro" id="IPR003439">
    <property type="entry name" value="ABC_transporter-like_ATP-bd"/>
</dbReference>
<keyword evidence="3 5" id="KW-0067">ATP-binding</keyword>
<evidence type="ECO:0000256" key="2">
    <source>
        <dbReference type="ARBA" id="ARBA00022741"/>
    </source>
</evidence>
<dbReference type="InterPro" id="IPR017871">
    <property type="entry name" value="ABC_transporter-like_CS"/>
</dbReference>
<evidence type="ECO:0000313" key="6">
    <source>
        <dbReference type="Proteomes" id="UP001062165"/>
    </source>
</evidence>
<dbReference type="PROSITE" id="PS00211">
    <property type="entry name" value="ABC_TRANSPORTER_1"/>
    <property type="match status" value="1"/>
</dbReference>
<dbReference type="Gene3D" id="3.40.50.300">
    <property type="entry name" value="P-loop containing nucleotide triphosphate hydrolases"/>
    <property type="match status" value="1"/>
</dbReference>
<dbReference type="SUPFAM" id="SSF50331">
    <property type="entry name" value="MOP-like"/>
    <property type="match status" value="1"/>
</dbReference>
<dbReference type="InterPro" id="IPR008995">
    <property type="entry name" value="Mo/tungstate-bd_C_term_dom"/>
</dbReference>
<dbReference type="InterPro" id="IPR050093">
    <property type="entry name" value="ABC_SmlMolc_Importer"/>
</dbReference>
<dbReference type="InterPro" id="IPR013611">
    <property type="entry name" value="Transp-assoc_OB_typ2"/>
</dbReference>
<dbReference type="InterPro" id="IPR027417">
    <property type="entry name" value="P-loop_NTPase"/>
</dbReference>
<gene>
    <name evidence="5" type="ORF">N7E81_02365</name>
</gene>
<dbReference type="InterPro" id="IPR025662">
    <property type="entry name" value="Sigma_54_int_dom_ATP-bd_1"/>
</dbReference>
<evidence type="ECO:0000256" key="1">
    <source>
        <dbReference type="ARBA" id="ARBA00022448"/>
    </source>
</evidence>
<keyword evidence="1" id="KW-0813">Transport</keyword>